<dbReference type="InterPro" id="IPR000242">
    <property type="entry name" value="PTP_cat"/>
</dbReference>
<keyword evidence="4" id="KW-0336">GPI-anchor</keyword>
<dbReference type="InterPro" id="IPR003595">
    <property type="entry name" value="Tyr_Pase_cat"/>
</dbReference>
<dbReference type="InterPro" id="IPR029021">
    <property type="entry name" value="Prot-tyrosine_phosphatase-like"/>
</dbReference>
<dbReference type="GO" id="GO:0005576">
    <property type="term" value="C:extracellular region"/>
    <property type="evidence" value="ECO:0007669"/>
    <property type="project" value="TreeGrafter"/>
</dbReference>
<evidence type="ECO:0000256" key="1">
    <source>
        <dbReference type="ARBA" id="ARBA00004609"/>
    </source>
</evidence>
<dbReference type="GO" id="GO:1905475">
    <property type="term" value="P:regulation of protein localization to membrane"/>
    <property type="evidence" value="ECO:0007669"/>
    <property type="project" value="TreeGrafter"/>
</dbReference>
<dbReference type="SUPFAM" id="SSF52799">
    <property type="entry name" value="(Phosphotyrosine protein) phosphatases II"/>
    <property type="match status" value="1"/>
</dbReference>
<dbReference type="GO" id="GO:0016477">
    <property type="term" value="P:cell migration"/>
    <property type="evidence" value="ECO:0007669"/>
    <property type="project" value="TreeGrafter"/>
</dbReference>
<sequence>MKFSSRMNSTISVCNLQILNVGINTTKDPLFRVTFIKITGPNGNEHRVEHWQADMNNSSNVQSPLKLLQIARNCSHPVIIHDHLGSFCFYIFSCIFDTSYIQHPIQKAVHFLRLYRPFSVETPMQYIFIHRIIQRFFCEPNGGVREMEADYKKWLSERTGRMFIDDLEASIPGYRLLSPRIDPDLLRLVRHPQRPNHRREAPDCVGELPVPLERTEFLSGPRPERTYLLEIASFNILREIRSMYGKSLTHTDFVLNLQSLKVAINDMINDHQVWFGLNVVMEEIITYVLADEEYMNCIKTHSHEWIHYFGKEPEKMTRRIAESIHRFRLLDQILTILHREVVSAEQSIDKNCVEQYSSVTGCRNCVADEIGYCRSSCKSVLSNCFSNLSMGWVDRLESLKRLSVDFEKGFYELERGIKSGHRKLVESNSPLLARAVVSRCGSVRGRFVPLGNISVIHILKPKDVKIKTERLIQQSRKNP</sequence>
<dbReference type="InterPro" id="IPR001863">
    <property type="entry name" value="Glypican"/>
</dbReference>
<evidence type="ECO:0000256" key="2">
    <source>
        <dbReference type="ARBA" id="ARBA00010260"/>
    </source>
</evidence>
<dbReference type="GO" id="GO:0098552">
    <property type="term" value="C:side of membrane"/>
    <property type="evidence" value="ECO:0007669"/>
    <property type="project" value="UniProtKB-KW"/>
</dbReference>
<evidence type="ECO:0000256" key="4">
    <source>
        <dbReference type="ARBA" id="ARBA00022622"/>
    </source>
</evidence>
<dbReference type="WBParaSite" id="Hba_12909">
    <property type="protein sequence ID" value="Hba_12909"/>
    <property type="gene ID" value="Hba_12909"/>
</dbReference>
<evidence type="ECO:0000256" key="3">
    <source>
        <dbReference type="ARBA" id="ARBA00022475"/>
    </source>
</evidence>
<keyword evidence="8" id="KW-0325">Glycoprotein</keyword>
<evidence type="ECO:0000256" key="10">
    <source>
        <dbReference type="ARBA" id="ARBA00023288"/>
    </source>
</evidence>
<proteinExistence type="inferred from homology"/>
<dbReference type="GO" id="GO:0045202">
    <property type="term" value="C:synapse"/>
    <property type="evidence" value="ECO:0007669"/>
    <property type="project" value="TreeGrafter"/>
</dbReference>
<dbReference type="Gene3D" id="3.90.190.10">
    <property type="entry name" value="Protein tyrosine phosphatase superfamily"/>
    <property type="match status" value="1"/>
</dbReference>
<protein>
    <submittedName>
        <fullName evidence="13">PTPc_motif domain-containing protein</fullName>
    </submittedName>
</protein>
<dbReference type="GO" id="GO:0009986">
    <property type="term" value="C:cell surface"/>
    <property type="evidence" value="ECO:0007669"/>
    <property type="project" value="TreeGrafter"/>
</dbReference>
<evidence type="ECO:0000259" key="11">
    <source>
        <dbReference type="SMART" id="SM00404"/>
    </source>
</evidence>
<keyword evidence="12" id="KW-1185">Reference proteome</keyword>
<evidence type="ECO:0000256" key="7">
    <source>
        <dbReference type="ARBA" id="ARBA00023136"/>
    </source>
</evidence>
<keyword evidence="9" id="KW-0357">Heparan sulfate</keyword>
<dbReference type="SMART" id="SM00404">
    <property type="entry name" value="PTPc_motif"/>
    <property type="match status" value="1"/>
</dbReference>
<name>A0A1I7X5M9_HETBA</name>
<keyword evidence="6" id="KW-0654">Proteoglycan</keyword>
<accession>A0A1I7X5M9</accession>
<keyword evidence="7" id="KW-0472">Membrane</keyword>
<organism evidence="12 13">
    <name type="scientific">Heterorhabditis bacteriophora</name>
    <name type="common">Entomopathogenic nematode worm</name>
    <dbReference type="NCBI Taxonomy" id="37862"/>
    <lineage>
        <taxon>Eukaryota</taxon>
        <taxon>Metazoa</taxon>
        <taxon>Ecdysozoa</taxon>
        <taxon>Nematoda</taxon>
        <taxon>Chromadorea</taxon>
        <taxon>Rhabditida</taxon>
        <taxon>Rhabditina</taxon>
        <taxon>Rhabditomorpha</taxon>
        <taxon>Strongyloidea</taxon>
        <taxon>Heterorhabditidae</taxon>
        <taxon>Heterorhabditis</taxon>
    </lineage>
</organism>
<keyword evidence="3" id="KW-1003">Cell membrane</keyword>
<keyword evidence="10" id="KW-0449">Lipoprotein</keyword>
<evidence type="ECO:0000256" key="8">
    <source>
        <dbReference type="ARBA" id="ARBA00023180"/>
    </source>
</evidence>
<dbReference type="Proteomes" id="UP000095283">
    <property type="component" value="Unplaced"/>
</dbReference>
<dbReference type="GO" id="GO:0004725">
    <property type="term" value="F:protein tyrosine phosphatase activity"/>
    <property type="evidence" value="ECO:0007669"/>
    <property type="project" value="InterPro"/>
</dbReference>
<comment type="subcellular location">
    <subcellularLocation>
        <location evidence="1">Cell membrane</location>
        <topology evidence="1">Lipid-anchor</topology>
        <topology evidence="1">GPI-anchor</topology>
    </subcellularLocation>
</comment>
<dbReference type="PANTHER" id="PTHR10822">
    <property type="entry name" value="GLYPICAN"/>
    <property type="match status" value="1"/>
</dbReference>
<dbReference type="PANTHER" id="PTHR10822:SF30">
    <property type="entry name" value="DALLY-LIKE, ISOFORM A"/>
    <property type="match status" value="1"/>
</dbReference>
<evidence type="ECO:0000256" key="6">
    <source>
        <dbReference type="ARBA" id="ARBA00022974"/>
    </source>
</evidence>
<reference evidence="13" key="1">
    <citation type="submission" date="2016-11" db="UniProtKB">
        <authorList>
            <consortium name="WormBaseParasite"/>
        </authorList>
    </citation>
    <scope>IDENTIFICATION</scope>
</reference>
<dbReference type="AlphaFoldDB" id="A0A1I7X5M9"/>
<dbReference type="GO" id="GO:0005886">
    <property type="term" value="C:plasma membrane"/>
    <property type="evidence" value="ECO:0007669"/>
    <property type="project" value="UniProtKB-SubCell"/>
</dbReference>
<evidence type="ECO:0000256" key="5">
    <source>
        <dbReference type="ARBA" id="ARBA00022729"/>
    </source>
</evidence>
<dbReference type="Pfam" id="PF00102">
    <property type="entry name" value="Y_phosphatase"/>
    <property type="match status" value="1"/>
</dbReference>
<evidence type="ECO:0000313" key="12">
    <source>
        <dbReference type="Proteomes" id="UP000095283"/>
    </source>
</evidence>
<evidence type="ECO:0000313" key="13">
    <source>
        <dbReference type="WBParaSite" id="Hba_12909"/>
    </source>
</evidence>
<comment type="similarity">
    <text evidence="2">Belongs to the glypican family.</text>
</comment>
<feature type="domain" description="Protein-tyrosine phosphatase catalytic" evidence="11">
    <location>
        <begin position="49"/>
        <end position="135"/>
    </location>
</feature>
<keyword evidence="5" id="KW-0732">Signal</keyword>
<dbReference type="GO" id="GO:0009966">
    <property type="term" value="P:regulation of signal transduction"/>
    <property type="evidence" value="ECO:0007669"/>
    <property type="project" value="InterPro"/>
</dbReference>
<evidence type="ECO:0000256" key="9">
    <source>
        <dbReference type="ARBA" id="ARBA00023207"/>
    </source>
</evidence>